<dbReference type="EMBL" id="MJIC01000016">
    <property type="protein sequence ID" value="OFI32778.1"/>
    <property type="molecule type" value="Genomic_DNA"/>
</dbReference>
<name>A0A1E8FAZ6_9ALTE</name>
<feature type="domain" description="GST N-terminal" evidence="1">
    <location>
        <begin position="45"/>
        <end position="122"/>
    </location>
</feature>
<dbReference type="RefSeq" id="WP_070178306.1">
    <property type="nucleotide sequence ID" value="NZ_BMJR01000005.1"/>
</dbReference>
<organism evidence="2 3">
    <name type="scientific">Alteromonas lipolytica</name>
    <dbReference type="NCBI Taxonomy" id="1856405"/>
    <lineage>
        <taxon>Bacteria</taxon>
        <taxon>Pseudomonadati</taxon>
        <taxon>Pseudomonadota</taxon>
        <taxon>Gammaproteobacteria</taxon>
        <taxon>Alteromonadales</taxon>
        <taxon>Alteromonadaceae</taxon>
        <taxon>Alteromonas/Salinimonas group</taxon>
        <taxon>Alteromonas</taxon>
    </lineage>
</organism>
<dbReference type="PROSITE" id="PS51354">
    <property type="entry name" value="GLUTAREDOXIN_2"/>
    <property type="match status" value="1"/>
</dbReference>
<accession>A0A1E8FAZ6</accession>
<evidence type="ECO:0000313" key="2">
    <source>
        <dbReference type="EMBL" id="OFI32778.1"/>
    </source>
</evidence>
<dbReference type="STRING" id="1856405.BFC17_06405"/>
<dbReference type="Pfam" id="PF13417">
    <property type="entry name" value="GST_N_3"/>
    <property type="match status" value="1"/>
</dbReference>
<proteinExistence type="predicted"/>
<evidence type="ECO:0000313" key="3">
    <source>
        <dbReference type="Proteomes" id="UP000176037"/>
    </source>
</evidence>
<dbReference type="Proteomes" id="UP000176037">
    <property type="component" value="Unassembled WGS sequence"/>
</dbReference>
<dbReference type="PROSITE" id="PS00195">
    <property type="entry name" value="GLUTAREDOXIN_1"/>
    <property type="match status" value="1"/>
</dbReference>
<keyword evidence="3" id="KW-1185">Reference proteome</keyword>
<gene>
    <name evidence="2" type="ORF">BFC17_06405</name>
</gene>
<dbReference type="AlphaFoldDB" id="A0A1E8FAZ6"/>
<dbReference type="OrthoDB" id="9793736at2"/>
<protein>
    <submittedName>
        <fullName evidence="2">Glutaredoxin</fullName>
    </submittedName>
</protein>
<evidence type="ECO:0000259" key="1">
    <source>
        <dbReference type="Pfam" id="PF13417"/>
    </source>
</evidence>
<dbReference type="InterPro" id="IPR004045">
    <property type="entry name" value="Glutathione_S-Trfase_N"/>
</dbReference>
<sequence length="124" mass="13938">MVLKIVRNALGLVIVSADVLTRWKKVKRTPDAQAKVDAKSNDMTLYHFFACPFCVKTRRAIHQLNLNITKKSAAQGSPYREELIAGGGKVQVPCLHIRHADGKDEWMYESKQIIEYLKTQVAGA</sequence>
<dbReference type="InterPro" id="IPR036249">
    <property type="entry name" value="Thioredoxin-like_sf"/>
</dbReference>
<comment type="caution">
    <text evidence="2">The sequence shown here is derived from an EMBL/GenBank/DDBJ whole genome shotgun (WGS) entry which is preliminary data.</text>
</comment>
<dbReference type="InterPro" id="IPR011767">
    <property type="entry name" value="GLR_AS"/>
</dbReference>
<dbReference type="Gene3D" id="3.40.30.10">
    <property type="entry name" value="Glutaredoxin"/>
    <property type="match status" value="1"/>
</dbReference>
<dbReference type="SUPFAM" id="SSF52833">
    <property type="entry name" value="Thioredoxin-like"/>
    <property type="match status" value="1"/>
</dbReference>
<reference evidence="2 3" key="1">
    <citation type="submission" date="2016-09" db="EMBL/GenBank/DDBJ databases">
        <title>Alteromonas lipolytica, a new species isolated from sea water.</title>
        <authorList>
            <person name="Wu Y.-H."/>
            <person name="Cheng H."/>
            <person name="Xu X.-W."/>
        </authorList>
    </citation>
    <scope>NUCLEOTIDE SEQUENCE [LARGE SCALE GENOMIC DNA]</scope>
    <source>
        <strain evidence="2 3">JW12</strain>
    </source>
</reference>